<evidence type="ECO:0000313" key="1">
    <source>
        <dbReference type="EMBL" id="EFC96491.1"/>
    </source>
</evidence>
<sequence>VLFMNQSMGAMGTVKARIFGKTAVLCWRKKSLADFTSDLIFLPSIVPGQIVHRSAACRACAVHRNITFNTAEDRPDSFVVTLLIVGNEIQPVPVLLKGDDLRKLVNPELLIFRRMGIIKSPLFQRDIFADK</sequence>
<dbReference type="HOGENOM" id="CLU_1921488_0_0_9"/>
<protein>
    <submittedName>
        <fullName evidence="1">Uncharacterized protein</fullName>
    </submittedName>
</protein>
<dbReference type="AlphaFoldDB" id="D3ANW1"/>
<reference evidence="1 2" key="1">
    <citation type="submission" date="2010-01" db="EMBL/GenBank/DDBJ databases">
        <authorList>
            <person name="Weinstock G."/>
            <person name="Sodergren E."/>
            <person name="Clifton S."/>
            <person name="Fulton L."/>
            <person name="Fulton B."/>
            <person name="Courtney L."/>
            <person name="Fronick C."/>
            <person name="Harrison M."/>
            <person name="Strong C."/>
            <person name="Farmer C."/>
            <person name="Delahaunty K."/>
            <person name="Markovic C."/>
            <person name="Hall O."/>
            <person name="Minx P."/>
            <person name="Tomlinson C."/>
            <person name="Mitreva M."/>
            <person name="Nelson J."/>
            <person name="Hou S."/>
            <person name="Wollam A."/>
            <person name="Pepin K.H."/>
            <person name="Johnson M."/>
            <person name="Bhonagiri V."/>
            <person name="Nash W.E."/>
            <person name="Warren W."/>
            <person name="Chinwalla A."/>
            <person name="Mardis E.R."/>
            <person name="Wilson R.K."/>
        </authorList>
    </citation>
    <scope>NUCLEOTIDE SEQUENCE [LARGE SCALE GENOMIC DNA]</scope>
    <source>
        <strain evidence="1 2">DSM 13479</strain>
    </source>
</reference>
<dbReference type="EMBL" id="ACIO01000541">
    <property type="protein sequence ID" value="EFC96491.1"/>
    <property type="molecule type" value="Genomic_DNA"/>
</dbReference>
<accession>D3ANW1</accession>
<feature type="non-terminal residue" evidence="1">
    <location>
        <position position="1"/>
    </location>
</feature>
<evidence type="ECO:0000313" key="2">
    <source>
        <dbReference type="Proteomes" id="UP000004968"/>
    </source>
</evidence>
<organism evidence="1 2">
    <name type="scientific">Hungatella hathewayi DSM 13479</name>
    <dbReference type="NCBI Taxonomy" id="566550"/>
    <lineage>
        <taxon>Bacteria</taxon>
        <taxon>Bacillati</taxon>
        <taxon>Bacillota</taxon>
        <taxon>Clostridia</taxon>
        <taxon>Lachnospirales</taxon>
        <taxon>Lachnospiraceae</taxon>
        <taxon>Hungatella</taxon>
    </lineage>
</organism>
<comment type="caution">
    <text evidence="1">The sequence shown here is derived from an EMBL/GenBank/DDBJ whole genome shotgun (WGS) entry which is preliminary data.</text>
</comment>
<name>D3ANW1_9FIRM</name>
<dbReference type="Proteomes" id="UP000004968">
    <property type="component" value="Unassembled WGS sequence"/>
</dbReference>
<gene>
    <name evidence="1" type="ORF">CLOSTHATH_05313</name>
</gene>
<proteinExistence type="predicted"/>